<evidence type="ECO:0000313" key="2">
    <source>
        <dbReference type="Proteomes" id="UP000075714"/>
    </source>
</evidence>
<organism evidence="1 2">
    <name type="scientific">Gonium pectorale</name>
    <name type="common">Green alga</name>
    <dbReference type="NCBI Taxonomy" id="33097"/>
    <lineage>
        <taxon>Eukaryota</taxon>
        <taxon>Viridiplantae</taxon>
        <taxon>Chlorophyta</taxon>
        <taxon>core chlorophytes</taxon>
        <taxon>Chlorophyceae</taxon>
        <taxon>CS clade</taxon>
        <taxon>Chlamydomonadales</taxon>
        <taxon>Volvocaceae</taxon>
        <taxon>Gonium</taxon>
    </lineage>
</organism>
<proteinExistence type="predicted"/>
<keyword evidence="2" id="KW-1185">Reference proteome</keyword>
<dbReference type="EMBL" id="LSYV01000002">
    <property type="protein sequence ID" value="KXZ56429.1"/>
    <property type="molecule type" value="Genomic_DNA"/>
</dbReference>
<evidence type="ECO:0000313" key="1">
    <source>
        <dbReference type="EMBL" id="KXZ56429.1"/>
    </source>
</evidence>
<dbReference type="AlphaFoldDB" id="A0A150H2N6"/>
<gene>
    <name evidence="1" type="ORF">GPECTOR_1g382</name>
</gene>
<dbReference type="STRING" id="33097.A0A150H2N6"/>
<protein>
    <recommendedName>
        <fullName evidence="3">Tryptophan synthase</fullName>
    </recommendedName>
</protein>
<dbReference type="Proteomes" id="UP000075714">
    <property type="component" value="Unassembled WGS sequence"/>
</dbReference>
<dbReference type="InterPro" id="IPR036052">
    <property type="entry name" value="TrpB-like_PALP_sf"/>
</dbReference>
<sequence>MNVLHSAPHMEASRALGPARSSVRSVVTRIANRKASVRVSAVAAPEKPVTEYQRPDKFGRYGKFGGKYVPETLIPALEQLEIDYKEAIADPAFKASGGLWHGGRLTSIQPITYNYTTYTRP</sequence>
<accession>A0A150H2N6</accession>
<evidence type="ECO:0008006" key="3">
    <source>
        <dbReference type="Google" id="ProtNLM"/>
    </source>
</evidence>
<comment type="caution">
    <text evidence="1">The sequence shown here is derived from an EMBL/GenBank/DDBJ whole genome shotgun (WGS) entry which is preliminary data.</text>
</comment>
<dbReference type="Gene3D" id="3.40.50.1100">
    <property type="match status" value="1"/>
</dbReference>
<reference evidence="2" key="1">
    <citation type="journal article" date="2016" name="Nat. Commun.">
        <title>The Gonium pectorale genome demonstrates co-option of cell cycle regulation during the evolution of multicellularity.</title>
        <authorList>
            <person name="Hanschen E.R."/>
            <person name="Marriage T.N."/>
            <person name="Ferris P.J."/>
            <person name="Hamaji T."/>
            <person name="Toyoda A."/>
            <person name="Fujiyama A."/>
            <person name="Neme R."/>
            <person name="Noguchi H."/>
            <person name="Minakuchi Y."/>
            <person name="Suzuki M."/>
            <person name="Kawai-Toyooka H."/>
            <person name="Smith D.R."/>
            <person name="Sparks H."/>
            <person name="Anderson J."/>
            <person name="Bakaric R."/>
            <person name="Luria V."/>
            <person name="Karger A."/>
            <person name="Kirschner M.W."/>
            <person name="Durand P.M."/>
            <person name="Michod R.E."/>
            <person name="Nozaki H."/>
            <person name="Olson B.J."/>
        </authorList>
    </citation>
    <scope>NUCLEOTIDE SEQUENCE [LARGE SCALE GENOMIC DNA]</scope>
    <source>
        <strain evidence="2">NIES-2863</strain>
    </source>
</reference>
<name>A0A150H2N6_GONPE</name>